<dbReference type="Proteomes" id="UP000276133">
    <property type="component" value="Unassembled WGS sequence"/>
</dbReference>
<sequence>MNAQNFDKLKLLIKLKNLVVSWFSKRKGHLEHLYLAANSPDLDTRNFYRKNAILKIKNGILKIFSLNFIPIYATLSLFYLVKISK</sequence>
<keyword evidence="3" id="KW-1185">Reference proteome</keyword>
<keyword evidence="1" id="KW-0472">Membrane</keyword>
<accession>A0A3M7Q7Y3</accession>
<dbReference type="EMBL" id="REGN01007073">
    <property type="protein sequence ID" value="RNA07359.1"/>
    <property type="molecule type" value="Genomic_DNA"/>
</dbReference>
<name>A0A3M7Q7Y3_BRAPC</name>
<dbReference type="AlphaFoldDB" id="A0A3M7Q7Y3"/>
<keyword evidence="1" id="KW-0812">Transmembrane</keyword>
<keyword evidence="1" id="KW-1133">Transmembrane helix</keyword>
<reference evidence="2 3" key="1">
    <citation type="journal article" date="2018" name="Sci. Rep.">
        <title>Genomic signatures of local adaptation to the degree of environmental predictability in rotifers.</title>
        <authorList>
            <person name="Franch-Gras L."/>
            <person name="Hahn C."/>
            <person name="Garcia-Roger E.M."/>
            <person name="Carmona M.J."/>
            <person name="Serra M."/>
            <person name="Gomez A."/>
        </authorList>
    </citation>
    <scope>NUCLEOTIDE SEQUENCE [LARGE SCALE GENOMIC DNA]</scope>
    <source>
        <strain evidence="2">HYR1</strain>
    </source>
</reference>
<evidence type="ECO:0000313" key="2">
    <source>
        <dbReference type="EMBL" id="RNA07359.1"/>
    </source>
</evidence>
<evidence type="ECO:0000256" key="1">
    <source>
        <dbReference type="SAM" id="Phobius"/>
    </source>
</evidence>
<evidence type="ECO:0000313" key="3">
    <source>
        <dbReference type="Proteomes" id="UP000276133"/>
    </source>
</evidence>
<proteinExistence type="predicted"/>
<feature type="transmembrane region" description="Helical" evidence="1">
    <location>
        <begin position="59"/>
        <end position="81"/>
    </location>
</feature>
<gene>
    <name evidence="2" type="ORF">BpHYR1_021368</name>
</gene>
<comment type="caution">
    <text evidence="2">The sequence shown here is derived from an EMBL/GenBank/DDBJ whole genome shotgun (WGS) entry which is preliminary data.</text>
</comment>
<organism evidence="2 3">
    <name type="scientific">Brachionus plicatilis</name>
    <name type="common">Marine rotifer</name>
    <name type="synonym">Brachionus muelleri</name>
    <dbReference type="NCBI Taxonomy" id="10195"/>
    <lineage>
        <taxon>Eukaryota</taxon>
        <taxon>Metazoa</taxon>
        <taxon>Spiralia</taxon>
        <taxon>Gnathifera</taxon>
        <taxon>Rotifera</taxon>
        <taxon>Eurotatoria</taxon>
        <taxon>Monogononta</taxon>
        <taxon>Pseudotrocha</taxon>
        <taxon>Ploima</taxon>
        <taxon>Brachionidae</taxon>
        <taxon>Brachionus</taxon>
    </lineage>
</organism>
<protein>
    <submittedName>
        <fullName evidence="2">Uncharacterized protein</fullName>
    </submittedName>
</protein>